<name>A0A5N5WGX9_9EURO</name>
<dbReference type="AlphaFoldDB" id="A0A5N5WGX9"/>
<keyword evidence="2" id="KW-1185">Reference proteome</keyword>
<dbReference type="EMBL" id="ML732463">
    <property type="protein sequence ID" value="KAB8067626.1"/>
    <property type="molecule type" value="Genomic_DNA"/>
</dbReference>
<accession>A0A5N5WGX9</accession>
<dbReference type="Proteomes" id="UP000326565">
    <property type="component" value="Unassembled WGS sequence"/>
</dbReference>
<evidence type="ECO:0000313" key="1">
    <source>
        <dbReference type="EMBL" id="KAB8067626.1"/>
    </source>
</evidence>
<evidence type="ECO:0000313" key="2">
    <source>
        <dbReference type="Proteomes" id="UP000326565"/>
    </source>
</evidence>
<reference evidence="1 2" key="1">
    <citation type="submission" date="2019-04" db="EMBL/GenBank/DDBJ databases">
        <title>Friends and foes A comparative genomics study of 23 Aspergillus species from section Flavi.</title>
        <authorList>
            <consortium name="DOE Joint Genome Institute"/>
            <person name="Kjaerbolling I."/>
            <person name="Vesth T."/>
            <person name="Frisvad J.C."/>
            <person name="Nybo J.L."/>
            <person name="Theobald S."/>
            <person name="Kildgaard S."/>
            <person name="Isbrandt T."/>
            <person name="Kuo A."/>
            <person name="Sato A."/>
            <person name="Lyhne E.K."/>
            <person name="Kogle M.E."/>
            <person name="Wiebenga A."/>
            <person name="Kun R.S."/>
            <person name="Lubbers R.J."/>
            <person name="Makela M.R."/>
            <person name="Barry K."/>
            <person name="Chovatia M."/>
            <person name="Clum A."/>
            <person name="Daum C."/>
            <person name="Haridas S."/>
            <person name="He G."/>
            <person name="LaButti K."/>
            <person name="Lipzen A."/>
            <person name="Mondo S."/>
            <person name="Riley R."/>
            <person name="Salamov A."/>
            <person name="Simmons B.A."/>
            <person name="Magnuson J.K."/>
            <person name="Henrissat B."/>
            <person name="Mortensen U.H."/>
            <person name="Larsen T.O."/>
            <person name="Devries R.P."/>
            <person name="Grigoriev I.V."/>
            <person name="Machida M."/>
            <person name="Baker S.E."/>
            <person name="Andersen M.R."/>
        </authorList>
    </citation>
    <scope>NUCLEOTIDE SEQUENCE [LARGE SCALE GENOMIC DNA]</scope>
    <source>
        <strain evidence="1 2">CBS 151.66</strain>
    </source>
</reference>
<protein>
    <submittedName>
        <fullName evidence="1">Uncharacterized protein</fullName>
    </submittedName>
</protein>
<dbReference type="Gene3D" id="3.40.50.720">
    <property type="entry name" value="NAD(P)-binding Rossmann-like Domain"/>
    <property type="match status" value="1"/>
</dbReference>
<proteinExistence type="predicted"/>
<dbReference type="OrthoDB" id="1731983at2759"/>
<organism evidence="1 2">
    <name type="scientific">Aspergillus leporis</name>
    <dbReference type="NCBI Taxonomy" id="41062"/>
    <lineage>
        <taxon>Eukaryota</taxon>
        <taxon>Fungi</taxon>
        <taxon>Dikarya</taxon>
        <taxon>Ascomycota</taxon>
        <taxon>Pezizomycotina</taxon>
        <taxon>Eurotiomycetes</taxon>
        <taxon>Eurotiomycetidae</taxon>
        <taxon>Eurotiales</taxon>
        <taxon>Aspergillaceae</taxon>
        <taxon>Aspergillus</taxon>
        <taxon>Aspergillus subgen. Circumdati</taxon>
    </lineage>
</organism>
<gene>
    <name evidence="1" type="ORF">BDV29DRAFT_185850</name>
</gene>
<sequence length="86" mass="9567">MLQKPLQALPIISAERTLKCAVLTTGAKRYGVHLGPVKILMKETDSWTEDEGRPPNFYYLLRRIVIETSASSKERTGGCMLIFLGG</sequence>